<sequence length="82" mass="9338">MYVTPLKLAMRMLHKLVRRSSSLRPSLLDPGTCLKSIRTQWLYAVGMRILISLSLSVLILIGWNSVTILMRMEVIPLIVDLT</sequence>
<evidence type="ECO:0000313" key="2">
    <source>
        <dbReference type="EnsemblPlants" id="Bo13710s010.1"/>
    </source>
</evidence>
<evidence type="ECO:0000313" key="3">
    <source>
        <dbReference type="Proteomes" id="UP000032141"/>
    </source>
</evidence>
<organism evidence="2 3">
    <name type="scientific">Brassica oleracea var. oleracea</name>
    <dbReference type="NCBI Taxonomy" id="109376"/>
    <lineage>
        <taxon>Eukaryota</taxon>
        <taxon>Viridiplantae</taxon>
        <taxon>Streptophyta</taxon>
        <taxon>Embryophyta</taxon>
        <taxon>Tracheophyta</taxon>
        <taxon>Spermatophyta</taxon>
        <taxon>Magnoliopsida</taxon>
        <taxon>eudicotyledons</taxon>
        <taxon>Gunneridae</taxon>
        <taxon>Pentapetalae</taxon>
        <taxon>rosids</taxon>
        <taxon>malvids</taxon>
        <taxon>Brassicales</taxon>
        <taxon>Brassicaceae</taxon>
        <taxon>Brassiceae</taxon>
        <taxon>Brassica</taxon>
    </lineage>
</organism>
<dbReference type="AlphaFoldDB" id="A0A0D2ZZP3"/>
<dbReference type="HOGENOM" id="CLU_2561491_0_0_1"/>
<name>A0A0D2ZZP3_BRAOL</name>
<keyword evidence="3" id="KW-1185">Reference proteome</keyword>
<reference evidence="2" key="2">
    <citation type="submission" date="2015-06" db="UniProtKB">
        <authorList>
            <consortium name="EnsemblPlants"/>
        </authorList>
    </citation>
    <scope>IDENTIFICATION</scope>
</reference>
<dbReference type="EnsemblPlants" id="Bo13710s010.1">
    <property type="protein sequence ID" value="Bo13710s010.1"/>
    <property type="gene ID" value="Bo13710s010"/>
</dbReference>
<evidence type="ECO:0000256" key="1">
    <source>
        <dbReference type="SAM" id="Phobius"/>
    </source>
</evidence>
<accession>A0A0D2ZZP3</accession>
<protein>
    <submittedName>
        <fullName evidence="2">Uncharacterized protein</fullName>
    </submittedName>
</protein>
<dbReference type="Proteomes" id="UP000032141">
    <property type="component" value="Unassembled WGS sequence"/>
</dbReference>
<proteinExistence type="predicted"/>
<keyword evidence="1" id="KW-1133">Transmembrane helix</keyword>
<reference evidence="2" key="1">
    <citation type="journal article" date="2014" name="Genome Biol.">
        <title>Transcriptome and methylome profiling reveals relics of genome dominance in the mesopolyploid Brassica oleracea.</title>
        <authorList>
            <person name="Parkin I.A."/>
            <person name="Koh C."/>
            <person name="Tang H."/>
            <person name="Robinson S.J."/>
            <person name="Kagale S."/>
            <person name="Clarke W.E."/>
            <person name="Town C.D."/>
            <person name="Nixon J."/>
            <person name="Krishnakumar V."/>
            <person name="Bidwell S.L."/>
            <person name="Denoeud F."/>
            <person name="Belcram H."/>
            <person name="Links M.G."/>
            <person name="Just J."/>
            <person name="Clarke C."/>
            <person name="Bender T."/>
            <person name="Huebert T."/>
            <person name="Mason A.S."/>
            <person name="Pires J.C."/>
            <person name="Barker G."/>
            <person name="Moore J."/>
            <person name="Walley P.G."/>
            <person name="Manoli S."/>
            <person name="Batley J."/>
            <person name="Edwards D."/>
            <person name="Nelson M.N."/>
            <person name="Wang X."/>
            <person name="Paterson A.H."/>
            <person name="King G."/>
            <person name="Bancroft I."/>
            <person name="Chalhoub B."/>
            <person name="Sharpe A.G."/>
        </authorList>
    </citation>
    <scope>NUCLEOTIDE SEQUENCE [LARGE SCALE GENOMIC DNA]</scope>
    <source>
        <strain evidence="2">cv. TO1000</strain>
    </source>
</reference>
<feature type="transmembrane region" description="Helical" evidence="1">
    <location>
        <begin position="41"/>
        <end position="63"/>
    </location>
</feature>
<keyword evidence="1" id="KW-0472">Membrane</keyword>
<keyword evidence="1" id="KW-0812">Transmembrane</keyword>
<dbReference type="Gramene" id="Bo13710s010.1">
    <property type="protein sequence ID" value="Bo13710s010.1"/>
    <property type="gene ID" value="Bo13710s010"/>
</dbReference>